<dbReference type="CDD" id="cd00085">
    <property type="entry name" value="HNHc"/>
    <property type="match status" value="1"/>
</dbReference>
<dbReference type="AlphaFoldDB" id="A0AAE5VVM2"/>
<accession>A0AAE5VVM2</accession>
<dbReference type="EMBL" id="NBAQ01000002">
    <property type="protein sequence ID" value="POQ05495.1"/>
    <property type="molecule type" value="Genomic_DNA"/>
</dbReference>
<sequence>MSGFEFLVDVVGINEEGTHCHPYKQTVRGQKEKFSYSFEAHNRGFIPATAEELIALIEGGRFDDAGKIRMLPLDSEGTKKNGAMRVAYYKGQTLPYKAQKPIASRQETSFQYWWVNHRTTHLDEYRGGHIWSPKKNRNGARNQSYTNLTLVRPGDVVFSYADGLIKAVGVAAGFHREAPIPESHGQAADYWDKLGWIVPVEWTRLHHPISPKLHLEVIAHLLPKKYSPIQKNGAGNQVSYLSSISQALGAAVLDLIANRNLEVLSTVRGLITSSSVKLEKLKSRLPVEELRKVTPEYIWEAVQVILQGASPEGYRPSVDYDLLVDDGVRLAPKQVFGLAATAAFGKDIKPFNFTGGVGTVCFEMLEAAGYRIVPKGLLVESVGIPVGAEDEEWAEGQVKLVYHLKRERSPGLSRAKKASFIKQHGRLFCEECGVDPIGTYGDFGMACIEVHHEVIQVADMGNGHKTKLNQLRCLCANCHRIVHHRLKMRLLDSAMDSQTQGDPISETVAR</sequence>
<gene>
    <name evidence="1" type="ORF">CXB42_04970</name>
</gene>
<dbReference type="InterPro" id="IPR003615">
    <property type="entry name" value="HNH_nuc"/>
</dbReference>
<reference evidence="1 2" key="1">
    <citation type="submission" date="2017-03" db="EMBL/GenBank/DDBJ databases">
        <authorList>
            <person name="Hulin M.T."/>
        </authorList>
    </citation>
    <scope>NUCLEOTIDE SEQUENCE [LARGE SCALE GENOMIC DNA]</scope>
    <source>
        <strain evidence="1 2">5264</strain>
    </source>
</reference>
<dbReference type="Proteomes" id="UP000237295">
    <property type="component" value="Unassembled WGS sequence"/>
</dbReference>
<evidence type="ECO:0000313" key="2">
    <source>
        <dbReference type="Proteomes" id="UP000237295"/>
    </source>
</evidence>
<dbReference type="RefSeq" id="WP_103693208.1">
    <property type="nucleotide sequence ID" value="NZ_NBAQ01000002.1"/>
</dbReference>
<organism evidence="1 2">
    <name type="scientific">Pseudomonas syringae pv. syringae</name>
    <dbReference type="NCBI Taxonomy" id="321"/>
    <lineage>
        <taxon>Bacteria</taxon>
        <taxon>Pseudomonadati</taxon>
        <taxon>Pseudomonadota</taxon>
        <taxon>Gammaproteobacteria</taxon>
        <taxon>Pseudomonadales</taxon>
        <taxon>Pseudomonadaceae</taxon>
        <taxon>Pseudomonas</taxon>
        <taxon>Pseudomonas syringae</taxon>
    </lineage>
</organism>
<evidence type="ECO:0000313" key="1">
    <source>
        <dbReference type="EMBL" id="POQ05495.1"/>
    </source>
</evidence>
<evidence type="ECO:0008006" key="3">
    <source>
        <dbReference type="Google" id="ProtNLM"/>
    </source>
</evidence>
<proteinExistence type="predicted"/>
<name>A0AAE5VVM2_PSESY</name>
<comment type="caution">
    <text evidence="1">The sequence shown here is derived from an EMBL/GenBank/DDBJ whole genome shotgun (WGS) entry which is preliminary data.</text>
</comment>
<protein>
    <recommendedName>
        <fullName evidence="3">HNH endonuclease</fullName>
    </recommendedName>
</protein>